<keyword evidence="6" id="KW-1185">Reference proteome</keyword>
<dbReference type="PANTHER" id="PTHR47906">
    <property type="entry name" value="OSJNBB0050O03.9 PROTEIN-RELATED"/>
    <property type="match status" value="1"/>
</dbReference>
<gene>
    <name evidence="5" type="ORF">U9M48_040428</name>
</gene>
<comment type="cofactor">
    <cofactor evidence="1">
        <name>a divalent metal cation</name>
        <dbReference type="ChEBI" id="CHEBI:60240"/>
    </cofactor>
</comment>
<evidence type="ECO:0000256" key="2">
    <source>
        <dbReference type="ARBA" id="ARBA00022723"/>
    </source>
</evidence>
<dbReference type="InterPro" id="IPR024752">
    <property type="entry name" value="Myb/SANT-like_dom"/>
</dbReference>
<proteinExistence type="predicted"/>
<dbReference type="EMBL" id="CP144753">
    <property type="protein sequence ID" value="WVZ94548.1"/>
    <property type="molecule type" value="Genomic_DNA"/>
</dbReference>
<evidence type="ECO:0000313" key="6">
    <source>
        <dbReference type="Proteomes" id="UP001341281"/>
    </source>
</evidence>
<feature type="domain" description="Myb/SANT-like" evidence="3">
    <location>
        <begin position="232"/>
        <end position="316"/>
    </location>
</feature>
<dbReference type="Pfam" id="PF13359">
    <property type="entry name" value="DDE_Tnp_4"/>
    <property type="match status" value="1"/>
</dbReference>
<feature type="domain" description="DDE Tnp4" evidence="4">
    <location>
        <begin position="4"/>
        <end position="148"/>
    </location>
</feature>
<dbReference type="GO" id="GO:0046872">
    <property type="term" value="F:metal ion binding"/>
    <property type="evidence" value="ECO:0007669"/>
    <property type="project" value="UniProtKB-KW"/>
</dbReference>
<reference evidence="5 6" key="1">
    <citation type="submission" date="2024-02" db="EMBL/GenBank/DDBJ databases">
        <title>High-quality chromosome-scale genome assembly of Pensacola bahiagrass (Paspalum notatum Flugge var. saurae).</title>
        <authorList>
            <person name="Vega J.M."/>
            <person name="Podio M."/>
            <person name="Orjuela J."/>
            <person name="Siena L.A."/>
            <person name="Pessino S.C."/>
            <person name="Combes M.C."/>
            <person name="Mariac C."/>
            <person name="Albertini E."/>
            <person name="Pupilli F."/>
            <person name="Ortiz J.P.A."/>
            <person name="Leblanc O."/>
        </authorList>
    </citation>
    <scope>NUCLEOTIDE SEQUENCE [LARGE SCALE GENOMIC DNA]</scope>
    <source>
        <strain evidence="5">R1</strain>
        <tissue evidence="5">Leaf</tissue>
    </source>
</reference>
<dbReference type="PANTHER" id="PTHR47906:SF3">
    <property type="entry name" value="EXPRESSED PROTEIN"/>
    <property type="match status" value="1"/>
</dbReference>
<sequence length="510" mass="57690">MVDRFRGRKSYPTQNVLAVVDFDLRFTYVLAGWEGSAHDSLVLQDALSRKHGLKIPEGKFYLADAGYAARPGILPPYRGVRYHLQEFLGPNEPKCPKELFNLRHSSLRTTIERAFGTLKTRFKILSNKPFIPLKSQPKVVAACCALQNWILDNGPDKFVVDEATWYTQLPRSTNRVSDYEVDIRDWAVKRDVIAQQMWNDRVHMLICVDNMEELNDAGETKKAGSRERSANWSDDETKFMLEWYIELQKDRLIPSPLRKQYHQQCANALNAKFGSTFTRSQVYRNFKKCRERWSWIASAHAKSGYSFDASAQKFTIDPSEKDPTRLGVADGSFAVDQTTVNVSSDSDESDGLKELENYQMIGDDDGTETDTIAFHSASTEGTACSKKRKHLPTRNVSKGRTRHGCMNDEVSASIVRLCDALVCGKGTGNTTTENKIKSEEPVDPNASLWQRIEVLPIPTRDKIEIAKFLSNPQQEIFRGYLKAASDSTFQTWVIDFMGSKYGTAEGSTLL</sequence>
<dbReference type="InterPro" id="IPR027806">
    <property type="entry name" value="HARBI1_dom"/>
</dbReference>
<protein>
    <recommendedName>
        <fullName evidence="7">Transposase</fullName>
    </recommendedName>
</protein>
<evidence type="ECO:0000259" key="3">
    <source>
        <dbReference type="Pfam" id="PF12776"/>
    </source>
</evidence>
<keyword evidence="2" id="KW-0479">Metal-binding</keyword>
<dbReference type="Pfam" id="PF12776">
    <property type="entry name" value="Myb_DNA-bind_3"/>
    <property type="match status" value="1"/>
</dbReference>
<evidence type="ECO:0000259" key="4">
    <source>
        <dbReference type="Pfam" id="PF13359"/>
    </source>
</evidence>
<evidence type="ECO:0000256" key="1">
    <source>
        <dbReference type="ARBA" id="ARBA00001968"/>
    </source>
</evidence>
<name>A0AAQ3UL04_PASNO</name>
<organism evidence="5 6">
    <name type="scientific">Paspalum notatum var. saurae</name>
    <dbReference type="NCBI Taxonomy" id="547442"/>
    <lineage>
        <taxon>Eukaryota</taxon>
        <taxon>Viridiplantae</taxon>
        <taxon>Streptophyta</taxon>
        <taxon>Embryophyta</taxon>
        <taxon>Tracheophyta</taxon>
        <taxon>Spermatophyta</taxon>
        <taxon>Magnoliopsida</taxon>
        <taxon>Liliopsida</taxon>
        <taxon>Poales</taxon>
        <taxon>Poaceae</taxon>
        <taxon>PACMAD clade</taxon>
        <taxon>Panicoideae</taxon>
        <taxon>Andropogonodae</taxon>
        <taxon>Paspaleae</taxon>
        <taxon>Paspalinae</taxon>
        <taxon>Paspalum</taxon>
    </lineage>
</organism>
<accession>A0AAQ3UL04</accession>
<dbReference type="AlphaFoldDB" id="A0AAQ3UL04"/>
<dbReference type="Proteomes" id="UP001341281">
    <property type="component" value="Chromosome 09"/>
</dbReference>
<evidence type="ECO:0000313" key="5">
    <source>
        <dbReference type="EMBL" id="WVZ94548.1"/>
    </source>
</evidence>
<evidence type="ECO:0008006" key="7">
    <source>
        <dbReference type="Google" id="ProtNLM"/>
    </source>
</evidence>